<dbReference type="AlphaFoldDB" id="A0A1X0SCH3"/>
<reference evidence="1 2" key="1">
    <citation type="journal article" date="2016" name="Proc. Natl. Acad. Sci. U.S.A.">
        <title>Lipid metabolic changes in an early divergent fungus govern the establishment of a mutualistic symbiosis with endobacteria.</title>
        <authorList>
            <person name="Lastovetsky O.A."/>
            <person name="Gaspar M.L."/>
            <person name="Mondo S.J."/>
            <person name="LaButti K.M."/>
            <person name="Sandor L."/>
            <person name="Grigoriev I.V."/>
            <person name="Henry S.A."/>
            <person name="Pawlowska T.E."/>
        </authorList>
    </citation>
    <scope>NUCLEOTIDE SEQUENCE [LARGE SCALE GENOMIC DNA]</scope>
    <source>
        <strain evidence="1 2">ATCC 11559</strain>
    </source>
</reference>
<sequence>MTYSFLKVCGLIKGQACVEYLIQFTQSLTDTFLTGSVILVVNIYSQTIPDILFKSGTNELGSWKVGKDCVAIVDDKYMNDELAWKCVVSLSFKSNRLLLTGSSTGRHRLSVPNHPPRSQNTKALRALTYFFYLIHQNEL</sequence>
<organism evidence="1 2">
    <name type="scientific">Rhizopus microsporus</name>
    <dbReference type="NCBI Taxonomy" id="58291"/>
    <lineage>
        <taxon>Eukaryota</taxon>
        <taxon>Fungi</taxon>
        <taxon>Fungi incertae sedis</taxon>
        <taxon>Mucoromycota</taxon>
        <taxon>Mucoromycotina</taxon>
        <taxon>Mucoromycetes</taxon>
        <taxon>Mucorales</taxon>
        <taxon>Mucorineae</taxon>
        <taxon>Rhizopodaceae</taxon>
        <taxon>Rhizopus</taxon>
    </lineage>
</organism>
<dbReference type="Proteomes" id="UP000242381">
    <property type="component" value="Unassembled WGS sequence"/>
</dbReference>
<dbReference type="EMBL" id="KV921272">
    <property type="protein sequence ID" value="ORE21965.1"/>
    <property type="molecule type" value="Genomic_DNA"/>
</dbReference>
<evidence type="ECO:0000313" key="2">
    <source>
        <dbReference type="Proteomes" id="UP000242381"/>
    </source>
</evidence>
<gene>
    <name evidence="1" type="ORF">BCV71DRAFT_231853</name>
</gene>
<name>A0A1X0SCH3_RHIZD</name>
<accession>A0A1X0SCH3</accession>
<protein>
    <submittedName>
        <fullName evidence="1">Uncharacterized protein</fullName>
    </submittedName>
</protein>
<proteinExistence type="predicted"/>
<evidence type="ECO:0000313" key="1">
    <source>
        <dbReference type="EMBL" id="ORE21965.1"/>
    </source>
</evidence>